<proteinExistence type="predicted"/>
<organism evidence="1">
    <name type="scientific">Arundo donax</name>
    <name type="common">Giant reed</name>
    <name type="synonym">Donax arundinaceus</name>
    <dbReference type="NCBI Taxonomy" id="35708"/>
    <lineage>
        <taxon>Eukaryota</taxon>
        <taxon>Viridiplantae</taxon>
        <taxon>Streptophyta</taxon>
        <taxon>Embryophyta</taxon>
        <taxon>Tracheophyta</taxon>
        <taxon>Spermatophyta</taxon>
        <taxon>Magnoliopsida</taxon>
        <taxon>Liliopsida</taxon>
        <taxon>Poales</taxon>
        <taxon>Poaceae</taxon>
        <taxon>PACMAD clade</taxon>
        <taxon>Arundinoideae</taxon>
        <taxon>Arundineae</taxon>
        <taxon>Arundo</taxon>
    </lineage>
</organism>
<reference evidence="1" key="1">
    <citation type="submission" date="2014-09" db="EMBL/GenBank/DDBJ databases">
        <authorList>
            <person name="Magalhaes I.L.F."/>
            <person name="Oliveira U."/>
            <person name="Santos F.R."/>
            <person name="Vidigal T.H.D.A."/>
            <person name="Brescovit A.D."/>
            <person name="Santos A.J."/>
        </authorList>
    </citation>
    <scope>NUCLEOTIDE SEQUENCE</scope>
    <source>
        <tissue evidence="1">Shoot tissue taken approximately 20 cm above the soil surface</tissue>
    </source>
</reference>
<sequence length="37" mass="4330">MNYLTASYINSLKSFSDIRFSVLLKIPLHRFMPLSLL</sequence>
<reference evidence="1" key="2">
    <citation type="journal article" date="2015" name="Data Brief">
        <title>Shoot transcriptome of the giant reed, Arundo donax.</title>
        <authorList>
            <person name="Barrero R.A."/>
            <person name="Guerrero F.D."/>
            <person name="Moolhuijzen P."/>
            <person name="Goolsby J.A."/>
            <person name="Tidwell J."/>
            <person name="Bellgard S.E."/>
            <person name="Bellgard M.I."/>
        </authorList>
    </citation>
    <scope>NUCLEOTIDE SEQUENCE</scope>
    <source>
        <tissue evidence="1">Shoot tissue taken approximately 20 cm above the soil surface</tissue>
    </source>
</reference>
<name>A0A0A8ZL77_ARUDO</name>
<dbReference type="EMBL" id="GBRH01260390">
    <property type="protein sequence ID" value="JAD37505.1"/>
    <property type="molecule type" value="Transcribed_RNA"/>
</dbReference>
<protein>
    <submittedName>
        <fullName evidence="1">Uncharacterized protein</fullName>
    </submittedName>
</protein>
<dbReference type="AlphaFoldDB" id="A0A0A8ZL77"/>
<accession>A0A0A8ZL77</accession>
<evidence type="ECO:0000313" key="1">
    <source>
        <dbReference type="EMBL" id="JAD37505.1"/>
    </source>
</evidence>